<dbReference type="RefSeq" id="WP_009323304.1">
    <property type="nucleotide sequence ID" value="NZ_JAFHCK010000036.1"/>
</dbReference>
<keyword evidence="2" id="KW-1185">Reference proteome</keyword>
<sequence length="172" mass="18262">MAKHCVVRLDNMSGTTDGTLLRSVRFNNGSADADIDNGMIVKLDSLLPNERELWKALTPEAATPIEEVALVATPEVMADERLRNLTDFYNTAGSNARAYKLHAGDIFSVTTDAIDGTATVGHFVELQANTKLKDVESATGGSTIVGKVIQLETVGSLNYAVIEVRPGKGAAG</sequence>
<dbReference type="EMBL" id="JXXK01000008">
    <property type="protein sequence ID" value="KJF40232.1"/>
    <property type="molecule type" value="Genomic_DNA"/>
</dbReference>
<dbReference type="AlphaFoldDB" id="A0A0D8J008"/>
<dbReference type="Proteomes" id="UP000032483">
    <property type="component" value="Unassembled WGS sequence"/>
</dbReference>
<evidence type="ECO:0000313" key="2">
    <source>
        <dbReference type="Proteomes" id="UP000032483"/>
    </source>
</evidence>
<accession>A0A0D8J008</accession>
<comment type="caution">
    <text evidence="1">The sequence shown here is derived from an EMBL/GenBank/DDBJ whole genome shotgun (WGS) entry which is preliminary data.</text>
</comment>
<evidence type="ECO:0000313" key="1">
    <source>
        <dbReference type="EMBL" id="KJF40232.1"/>
    </source>
</evidence>
<dbReference type="GeneID" id="42856453"/>
<organism evidence="1 2">
    <name type="scientific">Ruthenibacterium lactatiformans</name>
    <dbReference type="NCBI Taxonomy" id="1550024"/>
    <lineage>
        <taxon>Bacteria</taxon>
        <taxon>Bacillati</taxon>
        <taxon>Bacillota</taxon>
        <taxon>Clostridia</taxon>
        <taxon>Eubacteriales</taxon>
        <taxon>Oscillospiraceae</taxon>
        <taxon>Ruthenibacterium</taxon>
    </lineage>
</organism>
<proteinExistence type="predicted"/>
<gene>
    <name evidence="1" type="ORF">TQ39_07485</name>
</gene>
<protein>
    <submittedName>
        <fullName evidence="1">Uncharacterized protein</fullName>
    </submittedName>
</protein>
<reference evidence="1" key="1">
    <citation type="submission" date="2015-02" db="EMBL/GenBank/DDBJ databases">
        <title>A novel member of the family Ruminococcaceae isolated from human feces.</title>
        <authorList>
            <person name="Shkoporov A.N."/>
            <person name="Chaplin A.V."/>
            <person name="Motuzova O.V."/>
            <person name="Kafarskaia L.I."/>
            <person name="Khokhlova E.V."/>
            <person name="Efimov B.A."/>
        </authorList>
    </citation>
    <scope>NUCLEOTIDE SEQUENCE [LARGE SCALE GENOMIC DNA]</scope>
    <source>
        <strain evidence="1">585-1</strain>
    </source>
</reference>
<name>A0A0D8J008_9FIRM</name>